<name>A0ACC0PP96_RHOML</name>
<keyword evidence="2" id="KW-1185">Reference proteome</keyword>
<reference evidence="1" key="1">
    <citation type="submission" date="2022-02" db="EMBL/GenBank/DDBJ databases">
        <title>Plant Genome Project.</title>
        <authorList>
            <person name="Zhang R.-G."/>
        </authorList>
    </citation>
    <scope>NUCLEOTIDE SEQUENCE</scope>
    <source>
        <strain evidence="1">AT1</strain>
    </source>
</reference>
<dbReference type="EMBL" id="CM046389">
    <property type="protein sequence ID" value="KAI8567547.1"/>
    <property type="molecule type" value="Genomic_DNA"/>
</dbReference>
<evidence type="ECO:0000313" key="1">
    <source>
        <dbReference type="EMBL" id="KAI8567547.1"/>
    </source>
</evidence>
<comment type="caution">
    <text evidence="1">The sequence shown here is derived from an EMBL/GenBank/DDBJ whole genome shotgun (WGS) entry which is preliminary data.</text>
</comment>
<gene>
    <name evidence="1" type="ORF">RHMOL_Rhmol02G0130500</name>
</gene>
<protein>
    <submittedName>
        <fullName evidence="1">Uncharacterized protein</fullName>
    </submittedName>
</protein>
<sequence>MVKLFDSHCHLQDPRIYAKVPQLITTALETGVVRFAVNGTSEKDWHLVKQMSNHYPCVVPCFGLHPWFVPERTPNWFATLKAFFESTPSAAVGEIGLDKGSHGKEIDFQDQIEVFRKQLELAKELKRPASVHCVRAFGDLLQIMKSLGPFPHGVILHSYMGSAEMVPDFSQLGAYFSFSGFLMLMKESKAKKMLKSVPFERILLETDAPDALPKSNGVDSLYPVEGDDSLNQSKDASETSDQPKETLNHPANIHNVLKYVSSLLEMREEELADLSYRNAIHLFSYEGSKVQLEENISGLSQLSSKQREPFAVQRNQSSELFKLWLEDLTGCVKAVGADLKQVLIEKRKIIQLSNRFAPLSGCLATLSCEILDQRPHGKFNQIKRAQFSPEKRPQVYQPAPRTSDMALARLARTGFRRSGGAINNSANEKDVFFEGVLTRKCSSPWVENVLVSGNPSHLSNIRKAGQINFWSRGIRISPQSHFPQAERIVEESDPVHESPQYPTLEATKPGEKPRVVVLGTGWAACRFLKGLDTKIYDVVCISPRNHMVFTPLLASTAVGTLEFRSVAEPVGRIQTALSKDPNSFFYLASCMGVDTDKHEVYCETSGSNGLPQEPYRFKVAYDKLVIAAGAEPLTFGIKGVKENALFLREVYHAQEIRKKLLLNLMLSENPGITEEEKERLLHCVVIGGGPTGVEFSGELSDFIMRDVKDRYTHVKNYIRVTLIEANEILSSFDVSLRQYAQKHLTKSGVRLVKGVVKEVHPRKLVLSDGSDVPYGLLVWSTGVGPSEFVKSLNLPKSPGGRIGIDEWLRVPSVEDVFAVGDCAGFVEQTQRQVLPALAQVAEREGKYLVELFNKIGKQNGGKAFSAKDVSLGEPFVYKHLGSMASVGRYKALVDLRQTKDAKGVSLAGFLSWLIWRSAYLTRVVSWRNRFYVPVNWATTLVFGRDNSRI</sequence>
<dbReference type="Proteomes" id="UP001062846">
    <property type="component" value="Chromosome 2"/>
</dbReference>
<proteinExistence type="predicted"/>
<evidence type="ECO:0000313" key="2">
    <source>
        <dbReference type="Proteomes" id="UP001062846"/>
    </source>
</evidence>
<accession>A0ACC0PP96</accession>
<organism evidence="1 2">
    <name type="scientific">Rhododendron molle</name>
    <name type="common">Chinese azalea</name>
    <name type="synonym">Azalea mollis</name>
    <dbReference type="NCBI Taxonomy" id="49168"/>
    <lineage>
        <taxon>Eukaryota</taxon>
        <taxon>Viridiplantae</taxon>
        <taxon>Streptophyta</taxon>
        <taxon>Embryophyta</taxon>
        <taxon>Tracheophyta</taxon>
        <taxon>Spermatophyta</taxon>
        <taxon>Magnoliopsida</taxon>
        <taxon>eudicotyledons</taxon>
        <taxon>Gunneridae</taxon>
        <taxon>Pentapetalae</taxon>
        <taxon>asterids</taxon>
        <taxon>Ericales</taxon>
        <taxon>Ericaceae</taxon>
        <taxon>Ericoideae</taxon>
        <taxon>Rhodoreae</taxon>
        <taxon>Rhododendron</taxon>
    </lineage>
</organism>